<dbReference type="Proteomes" id="UP000265703">
    <property type="component" value="Unassembled WGS sequence"/>
</dbReference>
<dbReference type="OrthoDB" id="10486795at2759"/>
<organism evidence="2 3">
    <name type="scientific">Glomus cerebriforme</name>
    <dbReference type="NCBI Taxonomy" id="658196"/>
    <lineage>
        <taxon>Eukaryota</taxon>
        <taxon>Fungi</taxon>
        <taxon>Fungi incertae sedis</taxon>
        <taxon>Mucoromycota</taxon>
        <taxon>Glomeromycotina</taxon>
        <taxon>Glomeromycetes</taxon>
        <taxon>Glomerales</taxon>
        <taxon>Glomeraceae</taxon>
        <taxon>Glomus</taxon>
    </lineage>
</organism>
<feature type="transmembrane region" description="Helical" evidence="1">
    <location>
        <begin position="52"/>
        <end position="73"/>
    </location>
</feature>
<dbReference type="AlphaFoldDB" id="A0A397SKX2"/>
<gene>
    <name evidence="2" type="ORF">C1645_828629</name>
</gene>
<keyword evidence="1" id="KW-0812">Transmembrane</keyword>
<feature type="transmembrane region" description="Helical" evidence="1">
    <location>
        <begin position="16"/>
        <end position="37"/>
    </location>
</feature>
<evidence type="ECO:0000313" key="2">
    <source>
        <dbReference type="EMBL" id="RIA86850.1"/>
    </source>
</evidence>
<evidence type="ECO:0000313" key="3">
    <source>
        <dbReference type="Proteomes" id="UP000265703"/>
    </source>
</evidence>
<keyword evidence="1" id="KW-1133">Transmembrane helix</keyword>
<keyword evidence="3" id="KW-1185">Reference proteome</keyword>
<name>A0A397SKX2_9GLOM</name>
<dbReference type="EMBL" id="QKYT01000340">
    <property type="protein sequence ID" value="RIA86850.1"/>
    <property type="molecule type" value="Genomic_DNA"/>
</dbReference>
<protein>
    <submittedName>
        <fullName evidence="2">Uncharacterized protein</fullName>
    </submittedName>
</protein>
<sequence length="220" mass="25963">MNKKTIINWCASANQFSLTIFTICLLCFLSLAFYLVGEHYPFEQWTDGEKNAFIVFFTLGALFFWFSLVLLIYSERKRNWVDKKLIELNEIIYPEGSKFNFPRLKAEVQKLQSKELEPQLKRNQNQLTKLITNLQNKVNDDAKAIMDLYLQAHAQMITQDKEDDTFAQAQLTNYENALQDHLTQKELQKLRIQQKETLGLEQRLNNLRDSRERKTDSELT</sequence>
<reference evidence="2 3" key="1">
    <citation type="submission" date="2018-06" db="EMBL/GenBank/DDBJ databases">
        <title>Comparative genomics reveals the genomic features of Rhizophagus irregularis, R. cerebriforme, R. diaphanum and Gigaspora rosea, and their symbiotic lifestyle signature.</title>
        <authorList>
            <person name="Morin E."/>
            <person name="San Clemente H."/>
            <person name="Chen E.C.H."/>
            <person name="De La Providencia I."/>
            <person name="Hainaut M."/>
            <person name="Kuo A."/>
            <person name="Kohler A."/>
            <person name="Murat C."/>
            <person name="Tang N."/>
            <person name="Roy S."/>
            <person name="Loubradou J."/>
            <person name="Henrissat B."/>
            <person name="Grigoriev I.V."/>
            <person name="Corradi N."/>
            <person name="Roux C."/>
            <person name="Martin F.M."/>
        </authorList>
    </citation>
    <scope>NUCLEOTIDE SEQUENCE [LARGE SCALE GENOMIC DNA]</scope>
    <source>
        <strain evidence="2 3">DAOM 227022</strain>
    </source>
</reference>
<comment type="caution">
    <text evidence="2">The sequence shown here is derived from an EMBL/GenBank/DDBJ whole genome shotgun (WGS) entry which is preliminary data.</text>
</comment>
<accession>A0A397SKX2</accession>
<evidence type="ECO:0000256" key="1">
    <source>
        <dbReference type="SAM" id="Phobius"/>
    </source>
</evidence>
<proteinExistence type="predicted"/>
<keyword evidence="1" id="KW-0472">Membrane</keyword>